<evidence type="ECO:0000256" key="2">
    <source>
        <dbReference type="ARBA" id="ARBA00023235"/>
    </source>
</evidence>
<dbReference type="Pfam" id="PF00834">
    <property type="entry name" value="Ribul_P_3_epim"/>
    <property type="match status" value="1"/>
</dbReference>
<dbReference type="EMBL" id="JAGGKT010000005">
    <property type="protein sequence ID" value="MBP1932152.1"/>
    <property type="molecule type" value="Genomic_DNA"/>
</dbReference>
<sequence>MINAPSIANCDLLNMGKQIDEMIAGNVNFLHIDLMDGHYVPNLFLPTSIVKAIKTKFPQVIADVHLMVTNPQDYVDLLKEYGADYVSFHIDSTSFSIRLLRRIRDLGMKAGIVINPSQRIEIIEPLIPYLDYVVLMTVEPGFAGQKFMNGSLQRLDELNALREKHGASFLISVDGGIDYPNSYESVKRGADILITGIYTVFNQPDGLKDACLRFEREMSTVK</sequence>
<evidence type="ECO:0000256" key="1">
    <source>
        <dbReference type="ARBA" id="ARBA00022723"/>
    </source>
</evidence>
<reference evidence="3 4" key="1">
    <citation type="submission" date="2021-03" db="EMBL/GenBank/DDBJ databases">
        <title>Genomic Encyclopedia of Type Strains, Phase IV (KMG-IV): sequencing the most valuable type-strain genomes for metagenomic binning, comparative biology and taxonomic classification.</title>
        <authorList>
            <person name="Goeker M."/>
        </authorList>
    </citation>
    <scope>NUCLEOTIDE SEQUENCE [LARGE SCALE GENOMIC DNA]</scope>
    <source>
        <strain evidence="3 4">DSM 24738</strain>
    </source>
</reference>
<dbReference type="Gene3D" id="3.20.20.70">
    <property type="entry name" value="Aldolase class I"/>
    <property type="match status" value="1"/>
</dbReference>
<evidence type="ECO:0000313" key="3">
    <source>
        <dbReference type="EMBL" id="MBP1932152.1"/>
    </source>
</evidence>
<dbReference type="RefSeq" id="WP_209810213.1">
    <property type="nucleotide sequence ID" value="NZ_JAGGKT010000005.1"/>
</dbReference>
<dbReference type="SUPFAM" id="SSF51366">
    <property type="entry name" value="Ribulose-phoshate binding barrel"/>
    <property type="match status" value="1"/>
</dbReference>
<dbReference type="InterPro" id="IPR000056">
    <property type="entry name" value="Ribul_P_3_epim-like"/>
</dbReference>
<name>A0ABS4GQ23_9BACL</name>
<dbReference type="CDD" id="cd00429">
    <property type="entry name" value="RPE"/>
    <property type="match status" value="1"/>
</dbReference>
<accession>A0ABS4GQ23</accession>
<proteinExistence type="predicted"/>
<gene>
    <name evidence="3" type="ORF">J2Z37_002153</name>
</gene>
<comment type="caution">
    <text evidence="3">The sequence shown here is derived from an EMBL/GenBank/DDBJ whole genome shotgun (WGS) entry which is preliminary data.</text>
</comment>
<dbReference type="Proteomes" id="UP001519343">
    <property type="component" value="Unassembled WGS sequence"/>
</dbReference>
<dbReference type="InterPro" id="IPR013785">
    <property type="entry name" value="Aldolase_TIM"/>
</dbReference>
<keyword evidence="4" id="KW-1185">Reference proteome</keyword>
<dbReference type="PROSITE" id="PS01086">
    <property type="entry name" value="RIBUL_P_3_EPIMER_2"/>
    <property type="match status" value="1"/>
</dbReference>
<keyword evidence="2 3" id="KW-0413">Isomerase</keyword>
<organism evidence="3 4">
    <name type="scientific">Ammoniphilus resinae</name>
    <dbReference type="NCBI Taxonomy" id="861532"/>
    <lineage>
        <taxon>Bacteria</taxon>
        <taxon>Bacillati</taxon>
        <taxon>Bacillota</taxon>
        <taxon>Bacilli</taxon>
        <taxon>Bacillales</taxon>
        <taxon>Paenibacillaceae</taxon>
        <taxon>Aneurinibacillus group</taxon>
        <taxon>Ammoniphilus</taxon>
    </lineage>
</organism>
<keyword evidence="1" id="KW-0479">Metal-binding</keyword>
<dbReference type="PANTHER" id="PTHR11749">
    <property type="entry name" value="RIBULOSE-5-PHOSPHATE-3-EPIMERASE"/>
    <property type="match status" value="1"/>
</dbReference>
<dbReference type="GO" id="GO:0004750">
    <property type="term" value="F:D-ribulose-phosphate 3-epimerase activity"/>
    <property type="evidence" value="ECO:0007669"/>
    <property type="project" value="UniProtKB-EC"/>
</dbReference>
<dbReference type="NCBIfam" id="NF004076">
    <property type="entry name" value="PRK05581.1-4"/>
    <property type="match status" value="1"/>
</dbReference>
<dbReference type="EC" id="5.1.3.1" evidence="3"/>
<evidence type="ECO:0000313" key="4">
    <source>
        <dbReference type="Proteomes" id="UP001519343"/>
    </source>
</evidence>
<protein>
    <submittedName>
        <fullName evidence="3">Ribulose-phosphate 3-epimerase</fullName>
        <ecNumber evidence="3">5.1.3.1</ecNumber>
    </submittedName>
</protein>
<dbReference type="InterPro" id="IPR011060">
    <property type="entry name" value="RibuloseP-bd_barrel"/>
</dbReference>